<evidence type="ECO:0000313" key="2">
    <source>
        <dbReference type="EMBL" id="KAF2863387.1"/>
    </source>
</evidence>
<keyword evidence="3" id="KW-1185">Reference proteome</keyword>
<dbReference type="AlphaFoldDB" id="A0A6A7C825"/>
<dbReference type="EMBL" id="MU005961">
    <property type="protein sequence ID" value="KAF2863387.1"/>
    <property type="molecule type" value="Genomic_DNA"/>
</dbReference>
<sequence>MRARSITVHAALGVINKILLLCSLALGCVGDHVAVHYNSGRTHVVPIRNISNFAQLCTTIVLVVVSQLVSPVMCHSGQLEHGKATGPA</sequence>
<evidence type="ECO:0000256" key="1">
    <source>
        <dbReference type="SAM" id="SignalP"/>
    </source>
</evidence>
<dbReference type="PROSITE" id="PS51257">
    <property type="entry name" value="PROKAR_LIPOPROTEIN"/>
    <property type="match status" value="1"/>
</dbReference>
<name>A0A6A7C825_9PEZI</name>
<feature type="chain" id="PRO_5025482785" evidence="1">
    <location>
        <begin position="31"/>
        <end position="88"/>
    </location>
</feature>
<protein>
    <submittedName>
        <fullName evidence="2">Uncharacterized protein</fullName>
    </submittedName>
</protein>
<feature type="signal peptide" evidence="1">
    <location>
        <begin position="1"/>
        <end position="30"/>
    </location>
</feature>
<organism evidence="2 3">
    <name type="scientific">Piedraia hortae CBS 480.64</name>
    <dbReference type="NCBI Taxonomy" id="1314780"/>
    <lineage>
        <taxon>Eukaryota</taxon>
        <taxon>Fungi</taxon>
        <taxon>Dikarya</taxon>
        <taxon>Ascomycota</taxon>
        <taxon>Pezizomycotina</taxon>
        <taxon>Dothideomycetes</taxon>
        <taxon>Dothideomycetidae</taxon>
        <taxon>Capnodiales</taxon>
        <taxon>Piedraiaceae</taxon>
        <taxon>Piedraia</taxon>
    </lineage>
</organism>
<reference evidence="2" key="1">
    <citation type="journal article" date="2020" name="Stud. Mycol.">
        <title>101 Dothideomycetes genomes: a test case for predicting lifestyles and emergence of pathogens.</title>
        <authorList>
            <person name="Haridas S."/>
            <person name="Albert R."/>
            <person name="Binder M."/>
            <person name="Bloem J."/>
            <person name="Labutti K."/>
            <person name="Salamov A."/>
            <person name="Andreopoulos B."/>
            <person name="Baker S."/>
            <person name="Barry K."/>
            <person name="Bills G."/>
            <person name="Bluhm B."/>
            <person name="Cannon C."/>
            <person name="Castanera R."/>
            <person name="Culley D."/>
            <person name="Daum C."/>
            <person name="Ezra D."/>
            <person name="Gonzalez J."/>
            <person name="Henrissat B."/>
            <person name="Kuo A."/>
            <person name="Liang C."/>
            <person name="Lipzen A."/>
            <person name="Lutzoni F."/>
            <person name="Magnuson J."/>
            <person name="Mondo S."/>
            <person name="Nolan M."/>
            <person name="Ohm R."/>
            <person name="Pangilinan J."/>
            <person name="Park H.-J."/>
            <person name="Ramirez L."/>
            <person name="Alfaro M."/>
            <person name="Sun H."/>
            <person name="Tritt A."/>
            <person name="Yoshinaga Y."/>
            <person name="Zwiers L.-H."/>
            <person name="Turgeon B."/>
            <person name="Goodwin S."/>
            <person name="Spatafora J."/>
            <person name="Crous P."/>
            <person name="Grigoriev I."/>
        </authorList>
    </citation>
    <scope>NUCLEOTIDE SEQUENCE</scope>
    <source>
        <strain evidence="2">CBS 480.64</strain>
    </source>
</reference>
<keyword evidence="1" id="KW-0732">Signal</keyword>
<dbReference type="Proteomes" id="UP000799421">
    <property type="component" value="Unassembled WGS sequence"/>
</dbReference>
<evidence type="ECO:0000313" key="3">
    <source>
        <dbReference type="Proteomes" id="UP000799421"/>
    </source>
</evidence>
<proteinExistence type="predicted"/>
<accession>A0A6A7C825</accession>
<gene>
    <name evidence="2" type="ORF">K470DRAFT_255093</name>
</gene>